<dbReference type="PANTHER" id="PTHR12215">
    <property type="entry name" value="PHOSPHOPANTETHEINE TRANSFERASE"/>
    <property type="match status" value="1"/>
</dbReference>
<dbReference type="AlphaFoldDB" id="A0A8J7QEH5"/>
<evidence type="ECO:0000313" key="5">
    <source>
        <dbReference type="EMBL" id="MBO1322444.1"/>
    </source>
</evidence>
<dbReference type="GO" id="GO:0019878">
    <property type="term" value="P:lysine biosynthetic process via aminoadipic acid"/>
    <property type="evidence" value="ECO:0007669"/>
    <property type="project" value="TreeGrafter"/>
</dbReference>
<dbReference type="RefSeq" id="WP_207862417.1">
    <property type="nucleotide sequence ID" value="NZ_JAFREP010000037.1"/>
</dbReference>
<dbReference type="InterPro" id="IPR008278">
    <property type="entry name" value="4-PPantetheinyl_Trfase_dom"/>
</dbReference>
<protein>
    <submittedName>
        <fullName evidence="5">4'-phosphopantetheinyl transferase superfamily protein</fullName>
    </submittedName>
</protein>
<dbReference type="EMBL" id="JAFREP010000037">
    <property type="protein sequence ID" value="MBO1322444.1"/>
    <property type="molecule type" value="Genomic_DNA"/>
</dbReference>
<evidence type="ECO:0000256" key="1">
    <source>
        <dbReference type="ARBA" id="ARBA00010990"/>
    </source>
</evidence>
<evidence type="ECO:0000313" key="6">
    <source>
        <dbReference type="Proteomes" id="UP000664417"/>
    </source>
</evidence>
<dbReference type="InterPro" id="IPR055066">
    <property type="entry name" value="AASDHPPT_N"/>
</dbReference>
<dbReference type="PANTHER" id="PTHR12215:SF10">
    <property type="entry name" value="L-AMINOADIPATE-SEMIALDEHYDE DEHYDROGENASE-PHOSPHOPANTETHEINYL TRANSFERASE"/>
    <property type="match status" value="1"/>
</dbReference>
<proteinExistence type="inferred from homology"/>
<keyword evidence="2 5" id="KW-0808">Transferase</keyword>
<feature type="domain" description="4'-phosphopantetheinyl transferase" evidence="3">
    <location>
        <begin position="129"/>
        <end position="220"/>
    </location>
</feature>
<evidence type="ECO:0000256" key="2">
    <source>
        <dbReference type="ARBA" id="ARBA00022679"/>
    </source>
</evidence>
<keyword evidence="6" id="KW-1185">Reference proteome</keyword>
<dbReference type="GO" id="GO:0008897">
    <property type="term" value="F:holo-[acyl-carrier-protein] synthase activity"/>
    <property type="evidence" value="ECO:0007669"/>
    <property type="project" value="InterPro"/>
</dbReference>
<evidence type="ECO:0000259" key="4">
    <source>
        <dbReference type="Pfam" id="PF22624"/>
    </source>
</evidence>
<evidence type="ECO:0000259" key="3">
    <source>
        <dbReference type="Pfam" id="PF01648"/>
    </source>
</evidence>
<dbReference type="GO" id="GO:0005829">
    <property type="term" value="C:cytosol"/>
    <property type="evidence" value="ECO:0007669"/>
    <property type="project" value="TreeGrafter"/>
</dbReference>
<dbReference type="InterPro" id="IPR037143">
    <property type="entry name" value="4-PPantetheinyl_Trfase_dom_sf"/>
</dbReference>
<comment type="caution">
    <text evidence="5">The sequence shown here is derived from an EMBL/GenBank/DDBJ whole genome shotgun (WGS) entry which is preliminary data.</text>
</comment>
<dbReference type="Proteomes" id="UP000664417">
    <property type="component" value="Unassembled WGS sequence"/>
</dbReference>
<gene>
    <name evidence="5" type="ORF">J3U88_28485</name>
</gene>
<dbReference type="Gene3D" id="3.90.470.20">
    <property type="entry name" value="4'-phosphopantetheinyl transferase domain"/>
    <property type="match status" value="2"/>
</dbReference>
<dbReference type="SUPFAM" id="SSF56214">
    <property type="entry name" value="4'-phosphopantetheinyl transferase"/>
    <property type="match status" value="2"/>
</dbReference>
<dbReference type="Pfam" id="PF01648">
    <property type="entry name" value="ACPS"/>
    <property type="match status" value="1"/>
</dbReference>
<sequence>MFSLPVSETWGSPLTCGPDEIHIWLAYSADITDADLLARYKRWLNPEEAKKQQRFYFEKDRHQYLVTRGFIRSLLTRYVPHIQPAMWQFETNEYGRPHIKPDPDIPKLHFNISHTKGLVAIAVTFDREIGIDVETVTRDGDQVGIADRFFSAAEVAELHTLPRVRQKDRFFDYWTLKESYIKARGMGLSIPLGDFSFLLGPPPQIGIDIVPKQNDNPERWAFRTWRLSQIHKMALTVERKAGRGLDLRIRETVPLSHSRLAQPDVLYDSLRSETP</sequence>
<dbReference type="GO" id="GO:0000287">
    <property type="term" value="F:magnesium ion binding"/>
    <property type="evidence" value="ECO:0007669"/>
    <property type="project" value="InterPro"/>
</dbReference>
<dbReference type="InterPro" id="IPR050559">
    <property type="entry name" value="P-Pant_transferase_sf"/>
</dbReference>
<reference evidence="5" key="1">
    <citation type="submission" date="2021-03" db="EMBL/GenBank/DDBJ databases">
        <authorList>
            <person name="Wang G."/>
        </authorList>
    </citation>
    <scope>NUCLEOTIDE SEQUENCE</scope>
    <source>
        <strain evidence="5">KCTC 12899</strain>
    </source>
</reference>
<feature type="domain" description="4'-phosphopantetheinyl transferase N-terminal" evidence="4">
    <location>
        <begin position="41"/>
        <end position="123"/>
    </location>
</feature>
<comment type="similarity">
    <text evidence="1">Belongs to the P-Pant transferase superfamily. Gsp/Sfp/HetI/AcpT family.</text>
</comment>
<dbReference type="Pfam" id="PF22624">
    <property type="entry name" value="AASDHPPT_N"/>
    <property type="match status" value="1"/>
</dbReference>
<name>A0A8J7QEH5_9BACT</name>
<accession>A0A8J7QEH5</accession>
<organism evidence="5 6">
    <name type="scientific">Acanthopleuribacter pedis</name>
    <dbReference type="NCBI Taxonomy" id="442870"/>
    <lineage>
        <taxon>Bacteria</taxon>
        <taxon>Pseudomonadati</taxon>
        <taxon>Acidobacteriota</taxon>
        <taxon>Holophagae</taxon>
        <taxon>Acanthopleuribacterales</taxon>
        <taxon>Acanthopleuribacteraceae</taxon>
        <taxon>Acanthopleuribacter</taxon>
    </lineage>
</organism>